<dbReference type="GO" id="GO:0007020">
    <property type="term" value="P:microtubule nucleation"/>
    <property type="evidence" value="ECO:0007669"/>
    <property type="project" value="TreeGrafter"/>
</dbReference>
<dbReference type="OrthoDB" id="1602884at2759"/>
<dbReference type="InterPro" id="IPR052818">
    <property type="entry name" value="NEDD1_Spindle_Assembly"/>
</dbReference>
<gene>
    <name evidence="3" type="ORF">CALVIDRAFT_596489</name>
</gene>
<dbReference type="InterPro" id="IPR036322">
    <property type="entry name" value="WD40_repeat_dom_sf"/>
</dbReference>
<dbReference type="PANTHER" id="PTHR44414">
    <property type="entry name" value="PROTEIN NEDD1"/>
    <property type="match status" value="1"/>
</dbReference>
<dbReference type="Proteomes" id="UP000076738">
    <property type="component" value="Unassembled WGS sequence"/>
</dbReference>
<dbReference type="GO" id="GO:0005737">
    <property type="term" value="C:cytoplasm"/>
    <property type="evidence" value="ECO:0007669"/>
    <property type="project" value="TreeGrafter"/>
</dbReference>
<dbReference type="PANTHER" id="PTHR44414:SF1">
    <property type="entry name" value="PROTEIN NEDD1"/>
    <property type="match status" value="1"/>
</dbReference>
<organism evidence="3 4">
    <name type="scientific">Calocera viscosa (strain TUFC12733)</name>
    <dbReference type="NCBI Taxonomy" id="1330018"/>
    <lineage>
        <taxon>Eukaryota</taxon>
        <taxon>Fungi</taxon>
        <taxon>Dikarya</taxon>
        <taxon>Basidiomycota</taxon>
        <taxon>Agaricomycotina</taxon>
        <taxon>Dacrymycetes</taxon>
        <taxon>Dacrymycetales</taxon>
        <taxon>Dacrymycetaceae</taxon>
        <taxon>Calocera</taxon>
    </lineage>
</organism>
<evidence type="ECO:0000256" key="1">
    <source>
        <dbReference type="SAM" id="Coils"/>
    </source>
</evidence>
<sequence>MTVVVSSASGLNFLNANDLNNTVAPTQGKGINSLACSSDGGALFGLEDGKVKQLLGDGVVDLTKAVPAGQLPQINAVVARQKGDEILLAQGNKIYFYDVRAKRLGNSILEGHRTSAHIDRLAINITDSHVASLTPTSILVHSLSSPHTRISIKAPSDAPFTCLAFSRYRRTTLMTGHANGVVTVWDISRPNAPLRQKEAVTGEVVDISYSPYNKRLCAVAGRKGDAALVDLEEDTDKPFHKTIHGSVPLTCIAFLPGGVSLVVGTYDGQLLHYNLRSLSKPPVAVRVDEKRGQVYAIAVVAEQRTASDGKDVALKTTTTKATPLAERPPNLPTSPESRPGPQPSASTTSPPDKTSRRTSQSTVSVPQKPERRVSTASRSSLSPGHASGRSSLATRPTTSGMASRKSAASSAMPSSPHLPSVSSSPPMPTKRVSKSLTSNATVVKRTGLSAGRGKEDIAGTVEMQKDTGKRMLVNPPSVSPLSSPPRIASPTERTARLNAPKPSTSTAVIHSPVKRNLTGPTAVQLEQLLGGGQSSDLLRTAFAGAMSDWRAESTRATRNLHMEVIRSAQLQKNEFRRMMEDYMDEVTRLREENEMLRRENERLRRGY</sequence>
<keyword evidence="1" id="KW-0175">Coiled coil</keyword>
<feature type="coiled-coil region" evidence="1">
    <location>
        <begin position="565"/>
        <end position="606"/>
    </location>
</feature>
<dbReference type="GO" id="GO:0005814">
    <property type="term" value="C:centriole"/>
    <property type="evidence" value="ECO:0007669"/>
    <property type="project" value="TreeGrafter"/>
</dbReference>
<dbReference type="AlphaFoldDB" id="A0A167PK94"/>
<feature type="compositionally biased region" description="Basic and acidic residues" evidence="2">
    <location>
        <begin position="452"/>
        <end position="469"/>
    </location>
</feature>
<dbReference type="InterPro" id="IPR015943">
    <property type="entry name" value="WD40/YVTN_repeat-like_dom_sf"/>
</dbReference>
<dbReference type="STRING" id="1330018.A0A167PK94"/>
<keyword evidence="4" id="KW-1185">Reference proteome</keyword>
<accession>A0A167PK94</accession>
<evidence type="ECO:0000256" key="2">
    <source>
        <dbReference type="SAM" id="MobiDB-lite"/>
    </source>
</evidence>
<dbReference type="InterPro" id="IPR001680">
    <property type="entry name" value="WD40_rpt"/>
</dbReference>
<dbReference type="GO" id="GO:0043015">
    <property type="term" value="F:gamma-tubulin binding"/>
    <property type="evidence" value="ECO:0007669"/>
    <property type="project" value="TreeGrafter"/>
</dbReference>
<evidence type="ECO:0000313" key="4">
    <source>
        <dbReference type="Proteomes" id="UP000076738"/>
    </source>
</evidence>
<dbReference type="SMART" id="SM00320">
    <property type="entry name" value="WD40"/>
    <property type="match status" value="3"/>
</dbReference>
<dbReference type="GO" id="GO:0000922">
    <property type="term" value="C:spindle pole"/>
    <property type="evidence" value="ECO:0007669"/>
    <property type="project" value="TreeGrafter"/>
</dbReference>
<dbReference type="EMBL" id="KV417274">
    <property type="protein sequence ID" value="KZO98885.1"/>
    <property type="molecule type" value="Genomic_DNA"/>
</dbReference>
<protein>
    <submittedName>
        <fullName evidence="3">WD40 repeat-like protein</fullName>
    </submittedName>
</protein>
<proteinExistence type="predicted"/>
<dbReference type="GO" id="GO:0000278">
    <property type="term" value="P:mitotic cell cycle"/>
    <property type="evidence" value="ECO:0007669"/>
    <property type="project" value="TreeGrafter"/>
</dbReference>
<dbReference type="SUPFAM" id="SSF50978">
    <property type="entry name" value="WD40 repeat-like"/>
    <property type="match status" value="1"/>
</dbReference>
<dbReference type="GO" id="GO:0036064">
    <property type="term" value="C:ciliary basal body"/>
    <property type="evidence" value="ECO:0007669"/>
    <property type="project" value="TreeGrafter"/>
</dbReference>
<dbReference type="Gene3D" id="2.130.10.10">
    <property type="entry name" value="YVTN repeat-like/Quinoprotein amine dehydrogenase"/>
    <property type="match status" value="2"/>
</dbReference>
<feature type="compositionally biased region" description="Low complexity" evidence="2">
    <location>
        <begin position="314"/>
        <end position="325"/>
    </location>
</feature>
<name>A0A167PK94_CALVF</name>
<feature type="compositionally biased region" description="Polar residues" evidence="2">
    <location>
        <begin position="374"/>
        <end position="398"/>
    </location>
</feature>
<reference evidence="3 4" key="1">
    <citation type="journal article" date="2016" name="Mol. Biol. Evol.">
        <title>Comparative Genomics of Early-Diverging Mushroom-Forming Fungi Provides Insights into the Origins of Lignocellulose Decay Capabilities.</title>
        <authorList>
            <person name="Nagy L.G."/>
            <person name="Riley R."/>
            <person name="Tritt A."/>
            <person name="Adam C."/>
            <person name="Daum C."/>
            <person name="Floudas D."/>
            <person name="Sun H."/>
            <person name="Yadav J.S."/>
            <person name="Pangilinan J."/>
            <person name="Larsson K.H."/>
            <person name="Matsuura K."/>
            <person name="Barry K."/>
            <person name="Labutti K."/>
            <person name="Kuo R."/>
            <person name="Ohm R.A."/>
            <person name="Bhattacharya S.S."/>
            <person name="Shirouzu T."/>
            <person name="Yoshinaga Y."/>
            <person name="Martin F.M."/>
            <person name="Grigoriev I.V."/>
            <person name="Hibbett D.S."/>
        </authorList>
    </citation>
    <scope>NUCLEOTIDE SEQUENCE [LARGE SCALE GENOMIC DNA]</scope>
    <source>
        <strain evidence="3 4">TUFC12733</strain>
    </source>
</reference>
<feature type="region of interest" description="Disordered" evidence="2">
    <location>
        <begin position="310"/>
        <end position="506"/>
    </location>
</feature>
<feature type="compositionally biased region" description="Low complexity" evidence="2">
    <location>
        <begin position="399"/>
        <end position="424"/>
    </location>
</feature>
<feature type="compositionally biased region" description="Polar residues" evidence="2">
    <location>
        <begin position="343"/>
        <end position="352"/>
    </location>
</feature>
<feature type="compositionally biased region" description="Low complexity" evidence="2">
    <location>
        <begin position="475"/>
        <end position="485"/>
    </location>
</feature>
<evidence type="ECO:0000313" key="3">
    <source>
        <dbReference type="EMBL" id="KZO98885.1"/>
    </source>
</evidence>